<dbReference type="Gene3D" id="3.40.50.12780">
    <property type="entry name" value="N-terminal domain of ligase-like"/>
    <property type="match status" value="1"/>
</dbReference>
<dbReference type="PANTHER" id="PTHR24096:SF422">
    <property type="entry name" value="BCDNA.GH02901"/>
    <property type="match status" value="1"/>
</dbReference>
<protein>
    <recommendedName>
        <fullName evidence="8">AMP-dependent synthetase/ligase domain-containing protein</fullName>
    </recommendedName>
</protein>
<dbReference type="PROSITE" id="PS00455">
    <property type="entry name" value="AMP_BINDING"/>
    <property type="match status" value="1"/>
</dbReference>
<evidence type="ECO:0000259" key="4">
    <source>
        <dbReference type="Pfam" id="PF00501"/>
    </source>
</evidence>
<feature type="domain" description="AMP-binding enzyme C-terminal" evidence="5">
    <location>
        <begin position="458"/>
        <end position="532"/>
    </location>
</feature>
<dbReference type="InterPro" id="IPR025110">
    <property type="entry name" value="AMP-bd_C"/>
</dbReference>
<evidence type="ECO:0000259" key="5">
    <source>
        <dbReference type="Pfam" id="PF13193"/>
    </source>
</evidence>
<keyword evidence="3" id="KW-0576">Peroxisome</keyword>
<dbReference type="EMBL" id="AZBU02000003">
    <property type="protein sequence ID" value="TKR88873.1"/>
    <property type="molecule type" value="Genomic_DNA"/>
</dbReference>
<dbReference type="OrthoDB" id="10253869at2759"/>
<gene>
    <name evidence="6" type="ORF">L596_013048</name>
</gene>
<dbReference type="Pfam" id="PF13193">
    <property type="entry name" value="AMP-binding_C"/>
    <property type="match status" value="1"/>
</dbReference>
<accession>A0A4U5NZU4</accession>
<dbReference type="PANTHER" id="PTHR24096">
    <property type="entry name" value="LONG-CHAIN-FATTY-ACID--COA LIGASE"/>
    <property type="match status" value="1"/>
</dbReference>
<name>A0A4U5NZU4_STECR</name>
<proteinExistence type="inferred from homology"/>
<reference evidence="6 7" key="1">
    <citation type="journal article" date="2015" name="Genome Biol.">
        <title>Comparative genomics of Steinernema reveals deeply conserved gene regulatory networks.</title>
        <authorList>
            <person name="Dillman A.R."/>
            <person name="Macchietto M."/>
            <person name="Porter C.F."/>
            <person name="Rogers A."/>
            <person name="Williams B."/>
            <person name="Antoshechkin I."/>
            <person name="Lee M.M."/>
            <person name="Goodwin Z."/>
            <person name="Lu X."/>
            <person name="Lewis E.E."/>
            <person name="Goodrich-Blair H."/>
            <person name="Stock S.P."/>
            <person name="Adams B.J."/>
            <person name="Sternberg P.W."/>
            <person name="Mortazavi A."/>
        </authorList>
    </citation>
    <scope>NUCLEOTIDE SEQUENCE [LARGE SCALE GENOMIC DNA]</scope>
    <source>
        <strain evidence="6 7">ALL</strain>
    </source>
</reference>
<dbReference type="Pfam" id="PF00501">
    <property type="entry name" value="AMP-binding"/>
    <property type="match status" value="1"/>
</dbReference>
<dbReference type="SUPFAM" id="SSF56801">
    <property type="entry name" value="Acetyl-CoA synthetase-like"/>
    <property type="match status" value="1"/>
</dbReference>
<evidence type="ECO:0000256" key="1">
    <source>
        <dbReference type="ARBA" id="ARBA00004275"/>
    </source>
</evidence>
<dbReference type="CDD" id="cd05911">
    <property type="entry name" value="Firefly_Luc_like"/>
    <property type="match status" value="1"/>
</dbReference>
<organism evidence="6 7">
    <name type="scientific">Steinernema carpocapsae</name>
    <name type="common">Entomopathogenic nematode</name>
    <dbReference type="NCBI Taxonomy" id="34508"/>
    <lineage>
        <taxon>Eukaryota</taxon>
        <taxon>Metazoa</taxon>
        <taxon>Ecdysozoa</taxon>
        <taxon>Nematoda</taxon>
        <taxon>Chromadorea</taxon>
        <taxon>Rhabditida</taxon>
        <taxon>Tylenchina</taxon>
        <taxon>Panagrolaimomorpha</taxon>
        <taxon>Strongyloidoidea</taxon>
        <taxon>Steinernematidae</taxon>
        <taxon>Steinernema</taxon>
    </lineage>
</organism>
<comment type="similarity">
    <text evidence="2">Belongs to the ATP-dependent AMP-binding enzyme family.</text>
</comment>
<comment type="subcellular location">
    <subcellularLocation>
        <location evidence="1">Peroxisome</location>
    </subcellularLocation>
</comment>
<dbReference type="STRING" id="34508.A0A4U5NZU4"/>
<reference evidence="6 7" key="2">
    <citation type="journal article" date="2019" name="G3 (Bethesda)">
        <title>Hybrid Assembly of the Genome of the Entomopathogenic Nematode Steinernema carpocapsae Identifies the X-Chromosome.</title>
        <authorList>
            <person name="Serra L."/>
            <person name="Macchietto M."/>
            <person name="Macias-Munoz A."/>
            <person name="McGill C.J."/>
            <person name="Rodriguez I.M."/>
            <person name="Rodriguez B."/>
            <person name="Murad R."/>
            <person name="Mortazavi A."/>
        </authorList>
    </citation>
    <scope>NUCLEOTIDE SEQUENCE [LARGE SCALE GENOMIC DNA]</scope>
    <source>
        <strain evidence="6 7">ALL</strain>
    </source>
</reference>
<dbReference type="GO" id="GO:0016405">
    <property type="term" value="F:CoA-ligase activity"/>
    <property type="evidence" value="ECO:0007669"/>
    <property type="project" value="TreeGrafter"/>
</dbReference>
<dbReference type="Proteomes" id="UP000298663">
    <property type="component" value="Unassembled WGS sequence"/>
</dbReference>
<dbReference type="FunFam" id="3.30.300.30:FF:000007">
    <property type="entry name" value="4-coumarate--CoA ligase 2"/>
    <property type="match status" value="1"/>
</dbReference>
<evidence type="ECO:0000313" key="7">
    <source>
        <dbReference type="Proteomes" id="UP000298663"/>
    </source>
</evidence>
<evidence type="ECO:0000256" key="3">
    <source>
        <dbReference type="ARBA" id="ARBA00023140"/>
    </source>
</evidence>
<dbReference type="InterPro" id="IPR020845">
    <property type="entry name" value="AMP-binding_CS"/>
</dbReference>
<keyword evidence="7" id="KW-1185">Reference proteome</keyword>
<evidence type="ECO:0000256" key="2">
    <source>
        <dbReference type="ARBA" id="ARBA00006432"/>
    </source>
</evidence>
<evidence type="ECO:0000313" key="6">
    <source>
        <dbReference type="EMBL" id="TKR88873.1"/>
    </source>
</evidence>
<comment type="caution">
    <text evidence="6">The sequence shown here is derived from an EMBL/GenBank/DDBJ whole genome shotgun (WGS) entry which is preliminary data.</text>
</comment>
<feature type="domain" description="AMP-dependent synthetase/ligase" evidence="4">
    <location>
        <begin position="26"/>
        <end position="407"/>
    </location>
</feature>
<dbReference type="AlphaFoldDB" id="A0A4U5NZU4"/>
<dbReference type="InterPro" id="IPR042099">
    <property type="entry name" value="ANL_N_sf"/>
</dbReference>
<dbReference type="Gene3D" id="3.30.300.30">
    <property type="match status" value="1"/>
</dbReference>
<dbReference type="InterPro" id="IPR000873">
    <property type="entry name" value="AMP-dep_synth/lig_dom"/>
</dbReference>
<sequence length="553" mass="61905">MPYKSHLPSIPLPKKPVGNIFPLWKHSVEDPNRPAFINAEDSTDNVTFRDLYTRSLSTATFLEELHFGHGDVACIDMRNCWEYFAIFLGVALRGGAMSGANHLFTEYELQRQFKDSASKIVFCDEESLQKCLKAAKGCPNIQTIVVVHKRSPNLDLPFGLVSFKNVLKRKPNVNSQPIDIDTKRDVLLLPYSSGTTGSPKGVMISHRNVGAMIDLRINHTENYIMKKIDPQFDWKQQHVMLFLPFAHVFGLQMLLRAVICRATGVLISKFQPKLLCQCIEKYKVRLLKIPPPVVIFLSKSEIPREFDLSSVEVIIMGGAPLGKELCDDVMAKMPNLKLLGQSYGMTELTVISHQPVYSGKQQKFGTAGKLLSNNEMKIVDPKTKEEKPSGERGEICIRGPTVMMGYLNRPQATAQTIDDEGWLHTGDVGYVDSDGDLFVVDRLKELIKVKTFQVPPAELEDLLLSHPKIHDAAVIGIPNVRDGEHPMAVVKKDADLSEEDVKSFVKDRVAPYKQLAGGVQFIHTIPKSSSGKIMRRYLRDEALAIRNASQSKI</sequence>
<dbReference type="InterPro" id="IPR045851">
    <property type="entry name" value="AMP-bd_C_sf"/>
</dbReference>
<dbReference type="GO" id="GO:0005777">
    <property type="term" value="C:peroxisome"/>
    <property type="evidence" value="ECO:0007669"/>
    <property type="project" value="UniProtKB-SubCell"/>
</dbReference>
<evidence type="ECO:0008006" key="8">
    <source>
        <dbReference type="Google" id="ProtNLM"/>
    </source>
</evidence>